<accession>A0A3N4VEM3</accession>
<feature type="region of interest" description="Disordered" evidence="4">
    <location>
        <begin position="290"/>
        <end position="330"/>
    </location>
</feature>
<dbReference type="Proteomes" id="UP000269708">
    <property type="component" value="Unassembled WGS sequence"/>
</dbReference>
<dbReference type="EMBL" id="RKQN01000001">
    <property type="protein sequence ID" value="RPE81442.1"/>
    <property type="molecule type" value="Genomic_DNA"/>
</dbReference>
<comment type="caution">
    <text evidence="5">The sequence shown here is derived from an EMBL/GenBank/DDBJ whole genome shotgun (WGS) entry which is preliminary data.</text>
</comment>
<evidence type="ECO:0000256" key="3">
    <source>
        <dbReference type="ARBA" id="ARBA00022752"/>
    </source>
</evidence>
<evidence type="ECO:0000313" key="5">
    <source>
        <dbReference type="EMBL" id="RPE81442.1"/>
    </source>
</evidence>
<name>A0A3N4VEM3_9GAMM</name>
<proteinExistence type="predicted"/>
<protein>
    <recommendedName>
        <fullName evidence="2">Poly(3-hydroxyalkanoate) polymerase subunit PhaE</fullName>
    </recommendedName>
</protein>
<evidence type="ECO:0000256" key="1">
    <source>
        <dbReference type="ARBA" id="ARBA00004683"/>
    </source>
</evidence>
<gene>
    <name evidence="5" type="ORF">EDC50_0632</name>
</gene>
<dbReference type="InterPro" id="IPR010123">
    <property type="entry name" value="PHA_synth_III_E"/>
</dbReference>
<dbReference type="AlphaFoldDB" id="A0A3N4VEM3"/>
<dbReference type="Pfam" id="PF09712">
    <property type="entry name" value="PHA_synth_III_E"/>
    <property type="match status" value="1"/>
</dbReference>
<evidence type="ECO:0000256" key="4">
    <source>
        <dbReference type="SAM" id="MobiDB-lite"/>
    </source>
</evidence>
<evidence type="ECO:0000313" key="6">
    <source>
        <dbReference type="Proteomes" id="UP000269708"/>
    </source>
</evidence>
<reference evidence="5 6" key="1">
    <citation type="submission" date="2018-11" db="EMBL/GenBank/DDBJ databases">
        <title>Genomic Encyclopedia of Type Strains, Phase IV (KMG-IV): sequencing the most valuable type-strain genomes for metagenomic binning, comparative biology and taxonomic classification.</title>
        <authorList>
            <person name="Goeker M."/>
        </authorList>
    </citation>
    <scope>NUCLEOTIDE SEQUENCE [LARGE SCALE GENOMIC DNA]</scope>
    <source>
        <strain evidence="5 6">DSM 25623</strain>
    </source>
</reference>
<dbReference type="UniPathway" id="UPA00917"/>
<evidence type="ECO:0000256" key="2">
    <source>
        <dbReference type="ARBA" id="ARBA00019066"/>
    </source>
</evidence>
<sequence length="330" mass="36228">MQAGFEDFDALARRYWSAWGEALRAAGAPAASPPAPALPGWNEALDWWSRLAKGGRGEPDNVLDRFNAQAGAWLDQMQQLAAQFAGRDAGAAEIAAAWRKMLGGDVARPLQDAFAAMHGAGAQDPARGTEPWLALLQRWQEEGRGWLGLPAFGLGREHQERWQRLAQAQLDAQAQAQAYHALLAEAGQDAFKRFEGRLEQRQREGRPLASARELFDLWVDAAEEAYAEIALSPRFRDAYAALVNSQMKLRKAAQAELEQACSALGLPTRTELDSAHRKIAQLERELRRLREALQESRNAPANTAPGPGKPVRTATRASARKRAPSPRSEG</sequence>
<keyword evidence="3" id="KW-0583">PHB biosynthesis</keyword>
<comment type="pathway">
    <text evidence="1">Biopolymer metabolism; poly-(R)-3-hydroxybutanoate biosynthesis.</text>
</comment>
<dbReference type="GO" id="GO:0042619">
    <property type="term" value="P:poly-hydroxybutyrate biosynthetic process"/>
    <property type="evidence" value="ECO:0007669"/>
    <property type="project" value="UniProtKB-KW"/>
</dbReference>
<dbReference type="NCBIfam" id="TIGR01834">
    <property type="entry name" value="PHA_synth_III_E"/>
    <property type="match status" value="1"/>
</dbReference>
<keyword evidence="6" id="KW-1185">Reference proteome</keyword>
<organism evidence="5 6">
    <name type="scientific">Vulcaniibacterium tengchongense</name>
    <dbReference type="NCBI Taxonomy" id="1273429"/>
    <lineage>
        <taxon>Bacteria</taxon>
        <taxon>Pseudomonadati</taxon>
        <taxon>Pseudomonadota</taxon>
        <taxon>Gammaproteobacteria</taxon>
        <taxon>Lysobacterales</taxon>
        <taxon>Lysobacteraceae</taxon>
        <taxon>Vulcaniibacterium</taxon>
    </lineage>
</organism>